<keyword evidence="3" id="KW-0171">Cobalt transport</keyword>
<keyword evidence="11 13" id="KW-0472">Membrane</keyword>
<gene>
    <name evidence="15" type="ORF">Q8A70_04480</name>
</gene>
<organism evidence="15 16">
    <name type="scientific">Dongia sedimenti</name>
    <dbReference type="NCBI Taxonomy" id="3064282"/>
    <lineage>
        <taxon>Bacteria</taxon>
        <taxon>Pseudomonadati</taxon>
        <taxon>Pseudomonadota</taxon>
        <taxon>Alphaproteobacteria</taxon>
        <taxon>Rhodospirillales</taxon>
        <taxon>Dongiaceae</taxon>
        <taxon>Dongia</taxon>
    </lineage>
</organism>
<protein>
    <recommendedName>
        <fullName evidence="13">Nickel/cobalt efflux system</fullName>
    </recommendedName>
</protein>
<keyword evidence="6" id="KW-0533">Nickel</keyword>
<dbReference type="InterPro" id="IPR051224">
    <property type="entry name" value="NiCoT_RcnA"/>
</dbReference>
<keyword evidence="5" id="KW-1003">Cell membrane</keyword>
<dbReference type="PANTHER" id="PTHR40659:SF1">
    <property type="entry name" value="NICKEL_COBALT EFFLUX SYSTEM RCNA"/>
    <property type="match status" value="1"/>
</dbReference>
<feature type="transmembrane region" description="Helical" evidence="13">
    <location>
        <begin position="248"/>
        <end position="275"/>
    </location>
</feature>
<dbReference type="Proteomes" id="UP001230156">
    <property type="component" value="Unassembled WGS sequence"/>
</dbReference>
<evidence type="ECO:0000256" key="9">
    <source>
        <dbReference type="ARBA" id="ARBA00023065"/>
    </source>
</evidence>
<comment type="similarity">
    <text evidence="13">Belongs to the NiCoT transporter (TC 2.A.52) family.</text>
</comment>
<evidence type="ECO:0000313" key="15">
    <source>
        <dbReference type="EMBL" id="MDQ7246904.1"/>
    </source>
</evidence>
<dbReference type="Pfam" id="PF03824">
    <property type="entry name" value="NicO"/>
    <property type="match status" value="1"/>
</dbReference>
<evidence type="ECO:0000256" key="11">
    <source>
        <dbReference type="ARBA" id="ARBA00023136"/>
    </source>
</evidence>
<keyword evidence="10" id="KW-0921">Nickel transport</keyword>
<sequence>MPLILRSLLVALALFCGAQFARADTASPFGVGGPSAETAPSEAPPAAPPSFLRRAGVAVVMLQSRINRMINAQLMDIKSGDKPWALWGGLLIGFLYGVFHALGPGHGKSVIVGYFLGREAHPLRGIAMASWISLSHVIGAIVIVTVVHFILAQSLASPVDEVDGLRVFSYAAILLIGLGMLWSALRGGAHAHHHHAHAHGHDHGHGPHCAHVPGARKEQGLLGFAAGFIPCSGAILILVFALTNGIVWSGIAMTLAIAVGMAITLSVMGVSSILVRRQIVLRLPESAVAGRAFSLAGPILVTAIGAVLLCGALLLPTAS</sequence>
<feature type="transmembrane region" description="Helical" evidence="13">
    <location>
        <begin position="295"/>
        <end position="315"/>
    </location>
</feature>
<comment type="function">
    <text evidence="1">Efflux system for nickel and cobalt.</text>
</comment>
<accession>A0ABU0YGQ9</accession>
<feature type="transmembrane region" description="Helical" evidence="13">
    <location>
        <begin position="221"/>
        <end position="242"/>
    </location>
</feature>
<evidence type="ECO:0000256" key="4">
    <source>
        <dbReference type="ARBA" id="ARBA00022448"/>
    </source>
</evidence>
<evidence type="ECO:0000256" key="2">
    <source>
        <dbReference type="ARBA" id="ARBA00004651"/>
    </source>
</evidence>
<evidence type="ECO:0000256" key="3">
    <source>
        <dbReference type="ARBA" id="ARBA00022426"/>
    </source>
</evidence>
<keyword evidence="9" id="KW-0406">Ion transport</keyword>
<keyword evidence="16" id="KW-1185">Reference proteome</keyword>
<evidence type="ECO:0000256" key="7">
    <source>
        <dbReference type="ARBA" id="ARBA00022692"/>
    </source>
</evidence>
<evidence type="ECO:0000256" key="13">
    <source>
        <dbReference type="RuleBase" id="RU362101"/>
    </source>
</evidence>
<evidence type="ECO:0000256" key="1">
    <source>
        <dbReference type="ARBA" id="ARBA00002510"/>
    </source>
</evidence>
<keyword evidence="14" id="KW-0732">Signal</keyword>
<evidence type="ECO:0000313" key="16">
    <source>
        <dbReference type="Proteomes" id="UP001230156"/>
    </source>
</evidence>
<feature type="transmembrane region" description="Helical" evidence="13">
    <location>
        <begin position="167"/>
        <end position="185"/>
    </location>
</feature>
<comment type="caution">
    <text evidence="15">The sequence shown here is derived from an EMBL/GenBank/DDBJ whole genome shotgun (WGS) entry which is preliminary data.</text>
</comment>
<evidence type="ECO:0000256" key="10">
    <source>
        <dbReference type="ARBA" id="ARBA00023112"/>
    </source>
</evidence>
<proteinExistence type="inferred from homology"/>
<dbReference type="EMBL" id="JAUYVI010000002">
    <property type="protein sequence ID" value="MDQ7246904.1"/>
    <property type="molecule type" value="Genomic_DNA"/>
</dbReference>
<evidence type="ECO:0000256" key="12">
    <source>
        <dbReference type="ARBA" id="ARBA00023285"/>
    </source>
</evidence>
<comment type="subcellular location">
    <subcellularLocation>
        <location evidence="2 13">Cell membrane</location>
        <topology evidence="2 13">Multi-pass membrane protein</topology>
    </subcellularLocation>
</comment>
<reference evidence="16" key="1">
    <citation type="submission" date="2023-08" db="EMBL/GenBank/DDBJ databases">
        <title>Rhodospirillaceae gen. nov., a novel taxon isolated from the Yangtze River Yuezi River estuary sludge.</title>
        <authorList>
            <person name="Ruan L."/>
        </authorList>
    </citation>
    <scope>NUCLEOTIDE SEQUENCE [LARGE SCALE GENOMIC DNA]</scope>
    <source>
        <strain evidence="16">R-7</strain>
    </source>
</reference>
<evidence type="ECO:0000256" key="5">
    <source>
        <dbReference type="ARBA" id="ARBA00022475"/>
    </source>
</evidence>
<dbReference type="RefSeq" id="WP_379954320.1">
    <property type="nucleotide sequence ID" value="NZ_JAUYVI010000002.1"/>
</dbReference>
<evidence type="ECO:0000256" key="6">
    <source>
        <dbReference type="ARBA" id="ARBA00022596"/>
    </source>
</evidence>
<dbReference type="PANTHER" id="PTHR40659">
    <property type="entry name" value="NICKEL/COBALT EFFLUX SYSTEM RCNA"/>
    <property type="match status" value="1"/>
</dbReference>
<feature type="chain" id="PRO_5045212458" description="Nickel/cobalt efflux system" evidence="14">
    <location>
        <begin position="24"/>
        <end position="319"/>
    </location>
</feature>
<keyword evidence="7 13" id="KW-0812">Transmembrane</keyword>
<evidence type="ECO:0000256" key="8">
    <source>
        <dbReference type="ARBA" id="ARBA00022989"/>
    </source>
</evidence>
<keyword evidence="12" id="KW-0170">Cobalt</keyword>
<keyword evidence="8 13" id="KW-1133">Transmembrane helix</keyword>
<dbReference type="InterPro" id="IPR011541">
    <property type="entry name" value="Ni/Co_transpt_high_affinity"/>
</dbReference>
<name>A0ABU0YGQ9_9PROT</name>
<keyword evidence="4 13" id="KW-0813">Transport</keyword>
<feature type="transmembrane region" description="Helical" evidence="13">
    <location>
        <begin position="123"/>
        <end position="147"/>
    </location>
</feature>
<feature type="transmembrane region" description="Helical" evidence="13">
    <location>
        <begin position="84"/>
        <end position="102"/>
    </location>
</feature>
<feature type="signal peptide" evidence="14">
    <location>
        <begin position="1"/>
        <end position="23"/>
    </location>
</feature>
<evidence type="ECO:0000256" key="14">
    <source>
        <dbReference type="SAM" id="SignalP"/>
    </source>
</evidence>